<dbReference type="Pfam" id="PF08502">
    <property type="entry name" value="LeuA_dimer"/>
    <property type="match status" value="1"/>
</dbReference>
<dbReference type="Pfam" id="PF22617">
    <property type="entry name" value="HCS_D2"/>
    <property type="match status" value="1"/>
</dbReference>
<evidence type="ECO:0000259" key="10">
    <source>
        <dbReference type="PROSITE" id="PS50991"/>
    </source>
</evidence>
<evidence type="ECO:0000256" key="7">
    <source>
        <dbReference type="ARBA" id="ARBA00048263"/>
    </source>
</evidence>
<keyword evidence="6" id="KW-0100">Branched-chain amino acid biosynthesis</keyword>
<dbReference type="Gene3D" id="3.20.20.70">
    <property type="entry name" value="Aldolase class I"/>
    <property type="match status" value="1"/>
</dbReference>
<evidence type="ECO:0000313" key="11">
    <source>
        <dbReference type="EMBL" id="GHB99100.1"/>
    </source>
</evidence>
<dbReference type="SMART" id="SM00917">
    <property type="entry name" value="LeuA_dimer"/>
    <property type="match status" value="1"/>
</dbReference>
<reference evidence="11" key="1">
    <citation type="journal article" date="2014" name="Int. J. Syst. Evol. Microbiol.">
        <title>Complete genome sequence of Corynebacterium casei LMG S-19264T (=DSM 44701T), isolated from a smear-ripened cheese.</title>
        <authorList>
            <consortium name="US DOE Joint Genome Institute (JGI-PGF)"/>
            <person name="Walter F."/>
            <person name="Albersmeier A."/>
            <person name="Kalinowski J."/>
            <person name="Ruckert C."/>
        </authorList>
    </citation>
    <scope>NUCLEOTIDE SEQUENCE</scope>
    <source>
        <strain evidence="11">KCTC 12870</strain>
    </source>
</reference>
<dbReference type="InterPro" id="IPR054691">
    <property type="entry name" value="LeuA/HCS_post-cat"/>
</dbReference>
<evidence type="ECO:0000256" key="3">
    <source>
        <dbReference type="ARBA" id="ARBA00022605"/>
    </source>
</evidence>
<dbReference type="InterPro" id="IPR002034">
    <property type="entry name" value="AIPM/Hcit_synth_CS"/>
</dbReference>
<evidence type="ECO:0000256" key="2">
    <source>
        <dbReference type="ARBA" id="ARBA00006154"/>
    </source>
</evidence>
<dbReference type="NCBIfam" id="TIGR00977">
    <property type="entry name" value="citramal_synth"/>
    <property type="match status" value="1"/>
</dbReference>
<protein>
    <recommendedName>
        <fullName evidence="8">Citramalate synthase</fullName>
        <ecNumber evidence="8">2.3.3.21</ecNumber>
    </recommendedName>
</protein>
<dbReference type="CDD" id="cd07941">
    <property type="entry name" value="DRE_TIM_LeuA3"/>
    <property type="match status" value="1"/>
</dbReference>
<dbReference type="EMBL" id="BMXG01000007">
    <property type="protein sequence ID" value="GHB99100.1"/>
    <property type="molecule type" value="Genomic_DNA"/>
</dbReference>
<dbReference type="InterPro" id="IPR013709">
    <property type="entry name" value="2-isopropylmalate_synth_dimer"/>
</dbReference>
<organism evidence="11 12">
    <name type="scientific">Cerasicoccus arenae</name>
    <dbReference type="NCBI Taxonomy" id="424488"/>
    <lineage>
        <taxon>Bacteria</taxon>
        <taxon>Pseudomonadati</taxon>
        <taxon>Verrucomicrobiota</taxon>
        <taxon>Opitutia</taxon>
        <taxon>Puniceicoccales</taxon>
        <taxon>Cerasicoccaceae</taxon>
        <taxon>Cerasicoccus</taxon>
    </lineage>
</organism>
<dbReference type="UniPathway" id="UPA00047">
    <property type="reaction ID" value="UER00066"/>
</dbReference>
<dbReference type="PROSITE" id="PS50991">
    <property type="entry name" value="PYR_CT"/>
    <property type="match status" value="1"/>
</dbReference>
<dbReference type="InterPro" id="IPR005675">
    <property type="entry name" value="Citramal_synthase"/>
</dbReference>
<evidence type="ECO:0000313" key="12">
    <source>
        <dbReference type="Proteomes" id="UP000642829"/>
    </source>
</evidence>
<proteinExistence type="inferred from homology"/>
<dbReference type="Proteomes" id="UP000642829">
    <property type="component" value="Unassembled WGS sequence"/>
</dbReference>
<dbReference type="Pfam" id="PF00682">
    <property type="entry name" value="HMGL-like"/>
    <property type="match status" value="1"/>
</dbReference>
<evidence type="ECO:0000256" key="6">
    <source>
        <dbReference type="ARBA" id="ARBA00023304"/>
    </source>
</evidence>
<dbReference type="Gene3D" id="3.30.160.270">
    <property type="match status" value="1"/>
</dbReference>
<evidence type="ECO:0000256" key="1">
    <source>
        <dbReference type="ARBA" id="ARBA00004743"/>
    </source>
</evidence>
<dbReference type="GO" id="GO:0009097">
    <property type="term" value="P:isoleucine biosynthetic process"/>
    <property type="evidence" value="ECO:0007669"/>
    <property type="project" value="UniProtKB-UniRule"/>
</dbReference>
<feature type="domain" description="Pyruvate carboxyltransferase" evidence="10">
    <location>
        <begin position="15"/>
        <end position="281"/>
    </location>
</feature>
<accession>A0A8J3D9N4</accession>
<dbReference type="PROSITE" id="PS00816">
    <property type="entry name" value="AIPM_HOMOCIT_SYNTH_2"/>
    <property type="match status" value="1"/>
</dbReference>
<name>A0A8J3D9N4_9BACT</name>
<dbReference type="PANTHER" id="PTHR43538">
    <property type="entry name" value="ALPHA-IPM SYNTHASE/HOMOCITRATE SYNTHASE"/>
    <property type="match status" value="1"/>
</dbReference>
<dbReference type="Gene3D" id="1.10.238.260">
    <property type="match status" value="1"/>
</dbReference>
<keyword evidence="5 9" id="KW-0808">Transferase</keyword>
<reference evidence="11" key="2">
    <citation type="submission" date="2020-09" db="EMBL/GenBank/DDBJ databases">
        <authorList>
            <person name="Sun Q."/>
            <person name="Kim S."/>
        </authorList>
    </citation>
    <scope>NUCLEOTIDE SEQUENCE</scope>
    <source>
        <strain evidence="11">KCTC 12870</strain>
    </source>
</reference>
<gene>
    <name evidence="11" type="ORF">GCM10007047_13990</name>
</gene>
<dbReference type="GO" id="GO:0043714">
    <property type="term" value="F:(R)-citramalate synthase activity"/>
    <property type="evidence" value="ECO:0007669"/>
    <property type="project" value="UniProtKB-UniRule"/>
</dbReference>
<dbReference type="PROSITE" id="PS00815">
    <property type="entry name" value="AIPM_HOMOCIT_SYNTH_1"/>
    <property type="match status" value="1"/>
</dbReference>
<dbReference type="SUPFAM" id="SSF51569">
    <property type="entry name" value="Aldolase"/>
    <property type="match status" value="1"/>
</dbReference>
<dbReference type="GO" id="GO:0009098">
    <property type="term" value="P:L-leucine biosynthetic process"/>
    <property type="evidence" value="ECO:0007669"/>
    <property type="project" value="InterPro"/>
</dbReference>
<dbReference type="SUPFAM" id="SSF110921">
    <property type="entry name" value="2-isopropylmalate synthase LeuA, allosteric (dimerisation) domain"/>
    <property type="match status" value="1"/>
</dbReference>
<dbReference type="InterPro" id="IPR036230">
    <property type="entry name" value="LeuA_allosteric_dom_sf"/>
</dbReference>
<evidence type="ECO:0000256" key="8">
    <source>
        <dbReference type="NCBIfam" id="TIGR00977"/>
    </source>
</evidence>
<keyword evidence="12" id="KW-1185">Reference proteome</keyword>
<comment type="similarity">
    <text evidence="2 9">Belongs to the alpha-IPM synthase/homocitrate synthase family.</text>
</comment>
<dbReference type="PANTHER" id="PTHR43538:SF1">
    <property type="entry name" value="(R)-CITRAMALATE SYNTHASE"/>
    <property type="match status" value="1"/>
</dbReference>
<dbReference type="InterPro" id="IPR013785">
    <property type="entry name" value="Aldolase_TIM"/>
</dbReference>
<dbReference type="EC" id="2.3.3.21" evidence="8"/>
<comment type="caution">
    <text evidence="11">The sequence shown here is derived from an EMBL/GenBank/DDBJ whole genome shotgun (WGS) entry which is preliminary data.</text>
</comment>
<dbReference type="AlphaFoldDB" id="A0A8J3D9N4"/>
<keyword evidence="4" id="KW-0412">Isoleucine biosynthesis</keyword>
<evidence type="ECO:0000256" key="9">
    <source>
        <dbReference type="RuleBase" id="RU003523"/>
    </source>
</evidence>
<comment type="catalytic activity">
    <reaction evidence="7">
        <text>pyruvate + acetyl-CoA + H2O = (3R)-citramalate + CoA + H(+)</text>
        <dbReference type="Rhea" id="RHEA:19045"/>
        <dbReference type="ChEBI" id="CHEBI:15361"/>
        <dbReference type="ChEBI" id="CHEBI:15377"/>
        <dbReference type="ChEBI" id="CHEBI:15378"/>
        <dbReference type="ChEBI" id="CHEBI:30934"/>
        <dbReference type="ChEBI" id="CHEBI:57287"/>
        <dbReference type="ChEBI" id="CHEBI:57288"/>
        <dbReference type="EC" id="2.3.3.21"/>
    </reaction>
</comment>
<sequence length="537" mass="59099">MLRFSIPMESAKPNVFLYDTTLRDGTQGEGISFTVSSKVRLAEKLDSFGIDYIEGGWPGSNPRDMAFFDQIRKVTLKRAKVAAFGSTRRASNAVEVDPQVKLLLEAETPVVTIFGKTWLMHVTEVLRTTAEENIKMIEDTVRYLKDNGREVVYDAEHFFDGYKDNPKFALATLEAAQRGGAEFLTLCDTNGGTLVGEVQNIVGAVQKHFPKTKIGMHCHNDAGLGVAVTLAGVEAGAVMVQGTMNGYGERIGNANLTTVIPNLSLKMGYPMACAEHISRLRDLSLFTAELANQRHDSKQPYVGASAFVHKGGVHADAVNKVKHSYEHIAPEAVGNRTRVVVSDMSGRASIMMKAQEMGLDVESKSPAMTHFLDELKQLEFRGYEYEAADASFKLLIRRYVNQKADPFKVLNYKVIDEYGEWTDDVTAEATVKVKIGENIYHVVDESTGPVGALDGALRKALSHEFPQVNDVRLTDFKVRILDGQKGVKAIIRVQVESTDGVNIWGTVGASDDIIEASLEALRDAFLYKIALDHGETE</sequence>
<dbReference type="GO" id="GO:0003852">
    <property type="term" value="F:2-isopropylmalate synthase activity"/>
    <property type="evidence" value="ECO:0007669"/>
    <property type="project" value="InterPro"/>
</dbReference>
<evidence type="ECO:0000256" key="5">
    <source>
        <dbReference type="ARBA" id="ARBA00022679"/>
    </source>
</evidence>
<comment type="pathway">
    <text evidence="1">Amino-acid biosynthesis; L-isoleucine biosynthesis; 2-oxobutanoate from pyruvate: step 1/3.</text>
</comment>
<dbReference type="InterPro" id="IPR000891">
    <property type="entry name" value="PYR_CT"/>
</dbReference>
<keyword evidence="3" id="KW-0028">Amino-acid biosynthesis</keyword>
<evidence type="ECO:0000256" key="4">
    <source>
        <dbReference type="ARBA" id="ARBA00022624"/>
    </source>
</evidence>